<dbReference type="Pfam" id="PF01535">
    <property type="entry name" value="PPR"/>
    <property type="match status" value="5"/>
</dbReference>
<dbReference type="OrthoDB" id="185373at2759"/>
<evidence type="ECO:0008006" key="5">
    <source>
        <dbReference type="Google" id="ProtNLM"/>
    </source>
</evidence>
<gene>
    <name evidence="3" type="ORF">ZOSMA_32G00080</name>
</gene>
<dbReference type="NCBIfam" id="TIGR00756">
    <property type="entry name" value="PPR"/>
    <property type="match status" value="2"/>
</dbReference>
<dbReference type="Pfam" id="PF13041">
    <property type="entry name" value="PPR_2"/>
    <property type="match status" value="1"/>
</dbReference>
<comment type="caution">
    <text evidence="3">The sequence shown here is derived from an EMBL/GenBank/DDBJ whole genome shotgun (WGS) entry which is preliminary data.</text>
</comment>
<dbReference type="InterPro" id="IPR011990">
    <property type="entry name" value="TPR-like_helical_dom_sf"/>
</dbReference>
<dbReference type="GO" id="GO:0009451">
    <property type="term" value="P:RNA modification"/>
    <property type="evidence" value="ECO:0007669"/>
    <property type="project" value="InterPro"/>
</dbReference>
<sequence length="567" mass="62865">MDTTEQYYLGRALLSFSDFRNHRHGSSIHCRLLKSPPRWSVPFSLFNKLLNLYCRCGDQSSAHNLFDEMSERDAVSYNTILPTVIHGRKQVAEMYCQMRSDGVSPNNVTLSALIGVAESRRVVEKLHCDAVKIGGLNGEVFVGASLVSGYARFSMMKSSIRAFEEIDYPDLVCWNVMLDICASEGDLGKSVRFLRRMRLERGGESELGFDYFTLTSIVKTCKSLANVDLGKQLHGCSIRSGFFNSNSAVGNALLTMYSTTGTLSSEKIFWELYDRTIVTWTAMISAFANHNLPNQALSFYTTMLKATPRISENQFCFATILSAVSASTNHTLGLQIHARALKSIYGLDVGVRNALIDMYFKCGNPEDGAAVFEQTSIPDRVTWTTFISGLGRHGKGHEAIACLEQMVKSHVRPDQVTFLAVLTACSHAGLVGEGGRVYDLMISVHGVEPNGKHYACMVDLLGRAGKLKEAEILISKCESRSDPVFMSWETMAGMCELHGDFDLGRRSTEKAMEYDCGAGKNDKIGSRFVTLANLYAGCQMWNEKKAVRHILDECNLKKISGRSWSAI</sequence>
<evidence type="ECO:0000313" key="3">
    <source>
        <dbReference type="EMBL" id="KMZ65222.1"/>
    </source>
</evidence>
<reference evidence="4" key="1">
    <citation type="journal article" date="2016" name="Nature">
        <title>The genome of the seagrass Zostera marina reveals angiosperm adaptation to the sea.</title>
        <authorList>
            <person name="Olsen J.L."/>
            <person name="Rouze P."/>
            <person name="Verhelst B."/>
            <person name="Lin Y.-C."/>
            <person name="Bayer T."/>
            <person name="Collen J."/>
            <person name="Dattolo E."/>
            <person name="De Paoli E."/>
            <person name="Dittami S."/>
            <person name="Maumus F."/>
            <person name="Michel G."/>
            <person name="Kersting A."/>
            <person name="Lauritano C."/>
            <person name="Lohaus R."/>
            <person name="Toepel M."/>
            <person name="Tonon T."/>
            <person name="Vanneste K."/>
            <person name="Amirebrahimi M."/>
            <person name="Brakel J."/>
            <person name="Bostroem C."/>
            <person name="Chovatia M."/>
            <person name="Grimwood J."/>
            <person name="Jenkins J.W."/>
            <person name="Jueterbock A."/>
            <person name="Mraz A."/>
            <person name="Stam W.T."/>
            <person name="Tice H."/>
            <person name="Bornberg-Bauer E."/>
            <person name="Green P.J."/>
            <person name="Pearson G.A."/>
            <person name="Procaccini G."/>
            <person name="Duarte C.M."/>
            <person name="Schmutz J."/>
            <person name="Reusch T.B.H."/>
            <person name="Van de Peer Y."/>
        </authorList>
    </citation>
    <scope>NUCLEOTIDE SEQUENCE [LARGE SCALE GENOMIC DNA]</scope>
    <source>
        <strain evidence="4">cv. Finnish</strain>
    </source>
</reference>
<evidence type="ECO:0000256" key="1">
    <source>
        <dbReference type="ARBA" id="ARBA00022737"/>
    </source>
</evidence>
<evidence type="ECO:0000313" key="4">
    <source>
        <dbReference type="Proteomes" id="UP000036987"/>
    </source>
</evidence>
<keyword evidence="4" id="KW-1185">Reference proteome</keyword>
<dbReference type="GO" id="GO:0003723">
    <property type="term" value="F:RNA binding"/>
    <property type="evidence" value="ECO:0007669"/>
    <property type="project" value="InterPro"/>
</dbReference>
<dbReference type="InterPro" id="IPR002885">
    <property type="entry name" value="PPR_rpt"/>
</dbReference>
<name>A0A0K9PAG0_ZOSMR</name>
<dbReference type="Proteomes" id="UP000036987">
    <property type="component" value="Unassembled WGS sequence"/>
</dbReference>
<proteinExistence type="predicted"/>
<feature type="repeat" description="PPR" evidence="2">
    <location>
        <begin position="379"/>
        <end position="413"/>
    </location>
</feature>
<dbReference type="PANTHER" id="PTHR47926">
    <property type="entry name" value="PENTATRICOPEPTIDE REPEAT-CONTAINING PROTEIN"/>
    <property type="match status" value="1"/>
</dbReference>
<dbReference type="EMBL" id="LFYR01001054">
    <property type="protein sequence ID" value="KMZ65222.1"/>
    <property type="molecule type" value="Genomic_DNA"/>
</dbReference>
<dbReference type="AlphaFoldDB" id="A0A0K9PAG0"/>
<dbReference type="InterPro" id="IPR046960">
    <property type="entry name" value="PPR_At4g14850-like_plant"/>
</dbReference>
<protein>
    <recommendedName>
        <fullName evidence="5">Pentatricopeptide repeat-containing protein</fullName>
    </recommendedName>
</protein>
<evidence type="ECO:0000256" key="2">
    <source>
        <dbReference type="PROSITE-ProRule" id="PRU00708"/>
    </source>
</evidence>
<dbReference type="PANTHER" id="PTHR47926:SF341">
    <property type="entry name" value="PENTATRICOPEPTIDE REPEAT-CONTAINING PROTEIN"/>
    <property type="match status" value="1"/>
</dbReference>
<feature type="repeat" description="PPR" evidence="2">
    <location>
        <begin position="42"/>
        <end position="76"/>
    </location>
</feature>
<dbReference type="FunFam" id="1.25.40.10:FF:000090">
    <property type="entry name" value="Pentatricopeptide repeat-containing protein, chloroplastic"/>
    <property type="match status" value="1"/>
</dbReference>
<keyword evidence="1" id="KW-0677">Repeat</keyword>
<accession>A0A0K9PAG0</accession>
<dbReference type="Gene3D" id="1.25.40.10">
    <property type="entry name" value="Tetratricopeptide repeat domain"/>
    <property type="match status" value="4"/>
</dbReference>
<organism evidence="3 4">
    <name type="scientific">Zostera marina</name>
    <name type="common">Eelgrass</name>
    <dbReference type="NCBI Taxonomy" id="29655"/>
    <lineage>
        <taxon>Eukaryota</taxon>
        <taxon>Viridiplantae</taxon>
        <taxon>Streptophyta</taxon>
        <taxon>Embryophyta</taxon>
        <taxon>Tracheophyta</taxon>
        <taxon>Spermatophyta</taxon>
        <taxon>Magnoliopsida</taxon>
        <taxon>Liliopsida</taxon>
        <taxon>Zosteraceae</taxon>
        <taxon>Zostera</taxon>
    </lineage>
</organism>
<dbReference type="PROSITE" id="PS51375">
    <property type="entry name" value="PPR"/>
    <property type="match status" value="2"/>
</dbReference>